<keyword evidence="2" id="KW-1185">Reference proteome</keyword>
<proteinExistence type="predicted"/>
<dbReference type="EMBL" id="CP136137">
    <property type="protein sequence ID" value="WYY06929.1"/>
    <property type="molecule type" value="Genomic_DNA"/>
</dbReference>
<sequence>MTFNAEQTQAWSSADLDRVRSELTHGYQRMEQTVAGEADGGNVMTHTMLTGAQLAVERAHPTWLSSSSVNTLTSMLTAPAMTDSLIADGHYGFLIFERPIAQTTLGSAEPSGVAPINGLVWWAAEFDGHGFRHESQEPNIVVVHALSTRVSSELPWQPMVWEDSELTDLGMFPLPLAMEMTPPTVTQDDLAPAIGLLFAYGQAVESGRVLYADVEGCSPRRPIPREVAVVYPDAG</sequence>
<reference evidence="1 2" key="1">
    <citation type="journal article" date="2023" name="Virus Evol.">
        <title>Computational host range prediction-The good, the bad, and the ugly.</title>
        <authorList>
            <person name="Howell A.A."/>
            <person name="Versoza C.J."/>
            <person name="Pfeifer S.P."/>
        </authorList>
    </citation>
    <scope>NUCLEOTIDE SEQUENCE [LARGE SCALE GENOMIC DNA]</scope>
    <source>
        <strain evidence="1 2">1610/1b</strain>
    </source>
</reference>
<dbReference type="RefSeq" id="WP_157086173.1">
    <property type="nucleotide sequence ID" value="NZ_CP136137.1"/>
</dbReference>
<organism evidence="1 2">
    <name type="scientific">Gordonia hydrophobica</name>
    <dbReference type="NCBI Taxonomy" id="40516"/>
    <lineage>
        <taxon>Bacteria</taxon>
        <taxon>Bacillati</taxon>
        <taxon>Actinomycetota</taxon>
        <taxon>Actinomycetes</taxon>
        <taxon>Mycobacteriales</taxon>
        <taxon>Gordoniaceae</taxon>
        <taxon>Gordonia</taxon>
    </lineage>
</organism>
<evidence type="ECO:0000313" key="2">
    <source>
        <dbReference type="Proteomes" id="UP001479933"/>
    </source>
</evidence>
<gene>
    <name evidence="1" type="ORF">RVF87_18140</name>
</gene>
<name>A0ABZ2U2U2_9ACTN</name>
<evidence type="ECO:0000313" key="1">
    <source>
        <dbReference type="EMBL" id="WYY06929.1"/>
    </source>
</evidence>
<dbReference type="Proteomes" id="UP001479933">
    <property type="component" value="Chromosome"/>
</dbReference>
<protein>
    <submittedName>
        <fullName evidence="1">Uncharacterized protein</fullName>
    </submittedName>
</protein>
<accession>A0ABZ2U2U2</accession>